<dbReference type="KEGG" id="sbz:A464_1245"/>
<organism evidence="1 2">
    <name type="scientific">Salmonella bongori N268-08</name>
    <dbReference type="NCBI Taxonomy" id="1197719"/>
    <lineage>
        <taxon>Bacteria</taxon>
        <taxon>Pseudomonadati</taxon>
        <taxon>Pseudomonadota</taxon>
        <taxon>Gammaproteobacteria</taxon>
        <taxon>Enterobacterales</taxon>
        <taxon>Enterobacteriaceae</taxon>
        <taxon>Salmonella</taxon>
    </lineage>
</organism>
<dbReference type="Proteomes" id="UP000015042">
    <property type="component" value="Chromosome"/>
</dbReference>
<evidence type="ECO:0000313" key="2">
    <source>
        <dbReference type="Proteomes" id="UP000015042"/>
    </source>
</evidence>
<evidence type="ECO:0000313" key="1">
    <source>
        <dbReference type="EMBL" id="AGR58431.1"/>
    </source>
</evidence>
<dbReference type="PATRIC" id="fig|1197719.3.peg.1238"/>
<protein>
    <submittedName>
        <fullName evidence="1">Uncharacterized protein</fullName>
    </submittedName>
</protein>
<accession>S5MNZ8</accession>
<dbReference type="HOGENOM" id="CLU_3316528_0_0_6"/>
<sequence>MFDRLNPVFRRHDYTSVFDVMINIEYLTDYVYFQNNLFE</sequence>
<reference evidence="1 2" key="1">
    <citation type="submission" date="2013-07" db="EMBL/GenBank/DDBJ databases">
        <title>Genome sequence of Salmonella bongori N268-08 - a rare clinical isolate.</title>
        <authorList>
            <person name="Marti R."/>
            <person name="Hagens S."/>
            <person name="Loessner M.J."/>
            <person name="Klumpp J."/>
        </authorList>
    </citation>
    <scope>NUCLEOTIDE SEQUENCE [LARGE SCALE GENOMIC DNA]</scope>
    <source>
        <strain evidence="1 2">N268-08</strain>
    </source>
</reference>
<dbReference type="EMBL" id="CP006608">
    <property type="protein sequence ID" value="AGR58431.1"/>
    <property type="molecule type" value="Genomic_DNA"/>
</dbReference>
<proteinExistence type="predicted"/>
<dbReference type="AlphaFoldDB" id="S5MNZ8"/>
<gene>
    <name evidence="1" type="ORF">A464_1245</name>
</gene>
<name>S5MNZ8_SALBN</name>